<dbReference type="KEGG" id="pbro:HOP40_23370"/>
<name>A0A6M6JLW3_9PSEU</name>
<dbReference type="Proteomes" id="UP000505377">
    <property type="component" value="Chromosome"/>
</dbReference>
<dbReference type="AlphaFoldDB" id="A0A6M6JLW3"/>
<reference evidence="2 3" key="1">
    <citation type="submission" date="2020-05" db="EMBL/GenBank/DDBJ databases">
        <authorList>
            <person name="Mo P."/>
        </authorList>
    </citation>
    <scope>NUCLEOTIDE SEQUENCE [LARGE SCALE GENOMIC DNA]</scope>
    <source>
        <strain evidence="2 3">Gen01</strain>
    </source>
</reference>
<proteinExistence type="predicted"/>
<sequence>MTTIHTVLRELLQIPGATYACAAARSGGELLAEAGAEPVDPAVVVRWARSAADFLANADDELDDLMVSSRRSYRLVRPVDAPGSGPLLLVLCLDRARANLAVGRRELARVRLDDVAPEQALPPASMPDPAPPAAWAPLPRRVPSAIPPAPSRVPQVRTRWPALASPGASSLSVPAARAAVPQPRGGAVLPAPRAGLPARPEPPAPSEVGPSAAPAPRWADDVGTMRRLLAGLRSLR</sequence>
<feature type="region of interest" description="Disordered" evidence="1">
    <location>
        <begin position="182"/>
        <end position="220"/>
    </location>
</feature>
<feature type="region of interest" description="Disordered" evidence="1">
    <location>
        <begin position="119"/>
        <end position="139"/>
    </location>
</feature>
<protein>
    <submittedName>
        <fullName evidence="2">Uncharacterized protein</fullName>
    </submittedName>
</protein>
<evidence type="ECO:0000313" key="2">
    <source>
        <dbReference type="EMBL" id="QJY48366.1"/>
    </source>
</evidence>
<evidence type="ECO:0000313" key="3">
    <source>
        <dbReference type="Proteomes" id="UP000505377"/>
    </source>
</evidence>
<keyword evidence="3" id="KW-1185">Reference proteome</keyword>
<organism evidence="2 3">
    <name type="scientific">Pseudonocardia broussonetiae</name>
    <dbReference type="NCBI Taxonomy" id="2736640"/>
    <lineage>
        <taxon>Bacteria</taxon>
        <taxon>Bacillati</taxon>
        <taxon>Actinomycetota</taxon>
        <taxon>Actinomycetes</taxon>
        <taxon>Pseudonocardiales</taxon>
        <taxon>Pseudonocardiaceae</taxon>
        <taxon>Pseudonocardia</taxon>
    </lineage>
</organism>
<dbReference type="EMBL" id="CP053564">
    <property type="protein sequence ID" value="QJY48366.1"/>
    <property type="molecule type" value="Genomic_DNA"/>
</dbReference>
<feature type="compositionally biased region" description="Low complexity" evidence="1">
    <location>
        <begin position="182"/>
        <end position="198"/>
    </location>
</feature>
<gene>
    <name evidence="2" type="ORF">HOP40_23370</name>
</gene>
<feature type="compositionally biased region" description="Pro residues" evidence="1">
    <location>
        <begin position="124"/>
        <end position="134"/>
    </location>
</feature>
<accession>A0A6M6JLW3</accession>
<evidence type="ECO:0000256" key="1">
    <source>
        <dbReference type="SAM" id="MobiDB-lite"/>
    </source>
</evidence>
<dbReference type="RefSeq" id="WP_172161984.1">
    <property type="nucleotide sequence ID" value="NZ_CP053564.1"/>
</dbReference>